<reference evidence="2 3" key="1">
    <citation type="journal article" date="2019" name="PLoS ONE">
        <title>Comparative genome analysis indicates high evolutionary potential of pathogenicity genes in Colletotrichum tanaceti.</title>
        <authorList>
            <person name="Lelwala R.V."/>
            <person name="Korhonen P.K."/>
            <person name="Young N.D."/>
            <person name="Scott J.B."/>
            <person name="Ades P.A."/>
            <person name="Gasser R.B."/>
            <person name="Taylor P.W.J."/>
        </authorList>
    </citation>
    <scope>NUCLEOTIDE SEQUENCE [LARGE SCALE GENOMIC DNA]</scope>
    <source>
        <strain evidence="2">BRIP57314</strain>
    </source>
</reference>
<keyword evidence="1" id="KW-1133">Transmembrane helix</keyword>
<dbReference type="Proteomes" id="UP000310108">
    <property type="component" value="Unassembled WGS sequence"/>
</dbReference>
<protein>
    <submittedName>
        <fullName evidence="2">Uncharacterized protein</fullName>
    </submittedName>
</protein>
<name>A0A4U6XII1_9PEZI</name>
<keyword evidence="1" id="KW-0812">Transmembrane</keyword>
<sequence length="325" mass="34516">MARFSSTYEMTVVVGITAVITQEAHGIALCNVLGVVLHELLGAVPERWDSLDVLVQAQDEAVLLVVLLHEAEGIIVNIAEELDGGLDAPVVVVVQHGFLLEEEARLEATHVAVAHRVAVDDLALGHVLANLAGLFLVNPLGERPMLLRDLAIDRLARDKRGSDLLEGGIERFVVQKDPVIVVAAVEAVLNLTNGTGDVPNVRVAGEGDEGSVHARAGCDAGQLVPARLVRSQGHRPVLRVVGLADLGTVCFRLGCLLRLLGILVLALLLLLLLLLLAVGGSAWILECAILKPYTIVAGMGDEVKNGKALCDDRDVSKLSKHATKR</sequence>
<gene>
    <name evidence="2" type="ORF">CTA1_12336</name>
</gene>
<dbReference type="EMBL" id="PJEX01000093">
    <property type="protein sequence ID" value="TKW55601.1"/>
    <property type="molecule type" value="Genomic_DNA"/>
</dbReference>
<dbReference type="AlphaFoldDB" id="A0A4U6XII1"/>
<evidence type="ECO:0000256" key="1">
    <source>
        <dbReference type="SAM" id="Phobius"/>
    </source>
</evidence>
<organism evidence="2 3">
    <name type="scientific">Colletotrichum tanaceti</name>
    <dbReference type="NCBI Taxonomy" id="1306861"/>
    <lineage>
        <taxon>Eukaryota</taxon>
        <taxon>Fungi</taxon>
        <taxon>Dikarya</taxon>
        <taxon>Ascomycota</taxon>
        <taxon>Pezizomycotina</taxon>
        <taxon>Sordariomycetes</taxon>
        <taxon>Hypocreomycetidae</taxon>
        <taxon>Glomerellales</taxon>
        <taxon>Glomerellaceae</taxon>
        <taxon>Colletotrichum</taxon>
        <taxon>Colletotrichum destructivum species complex</taxon>
    </lineage>
</organism>
<comment type="caution">
    <text evidence="2">The sequence shown here is derived from an EMBL/GenBank/DDBJ whole genome shotgun (WGS) entry which is preliminary data.</text>
</comment>
<feature type="transmembrane region" description="Helical" evidence="1">
    <location>
        <begin position="259"/>
        <end position="285"/>
    </location>
</feature>
<evidence type="ECO:0000313" key="3">
    <source>
        <dbReference type="Proteomes" id="UP000310108"/>
    </source>
</evidence>
<accession>A0A4U6XII1</accession>
<evidence type="ECO:0000313" key="2">
    <source>
        <dbReference type="EMBL" id="TKW55601.1"/>
    </source>
</evidence>
<keyword evidence="3" id="KW-1185">Reference proteome</keyword>
<proteinExistence type="predicted"/>
<keyword evidence="1" id="KW-0472">Membrane</keyword>